<evidence type="ECO:0000256" key="1">
    <source>
        <dbReference type="SAM" id="MobiDB-lite"/>
    </source>
</evidence>
<accession>A0A166J352</accession>
<protein>
    <submittedName>
        <fullName evidence="2">Uncharacterized protein</fullName>
    </submittedName>
</protein>
<feature type="region of interest" description="Disordered" evidence="1">
    <location>
        <begin position="116"/>
        <end position="147"/>
    </location>
</feature>
<dbReference type="Proteomes" id="UP000076532">
    <property type="component" value="Unassembled WGS sequence"/>
</dbReference>
<gene>
    <name evidence="2" type="ORF">FIBSPDRAFT_539467</name>
</gene>
<evidence type="ECO:0000313" key="2">
    <source>
        <dbReference type="EMBL" id="KZP20447.1"/>
    </source>
</evidence>
<sequence length="164" mass="17704">MMYLRDAEGYGFGGQATVLHGQRVAEWIRGVGGGEAAIESWRISAYLCHHGRLPVSGFWIAPPRRFSFLFLLDIILNIQGIPEAITAILTIGSEPQDAADFLLALLHSISTSAVPDAAPSPKSGAHAPVPIHCPGHNSTAASRIRPARRRRRCSVTMKVSTRPS</sequence>
<name>A0A166J352_9AGAM</name>
<dbReference type="AlphaFoldDB" id="A0A166J352"/>
<evidence type="ECO:0000313" key="3">
    <source>
        <dbReference type="Proteomes" id="UP000076532"/>
    </source>
</evidence>
<dbReference type="EMBL" id="KV417555">
    <property type="protein sequence ID" value="KZP20447.1"/>
    <property type="molecule type" value="Genomic_DNA"/>
</dbReference>
<reference evidence="2 3" key="1">
    <citation type="journal article" date="2016" name="Mol. Biol. Evol.">
        <title>Comparative Genomics of Early-Diverging Mushroom-Forming Fungi Provides Insights into the Origins of Lignocellulose Decay Capabilities.</title>
        <authorList>
            <person name="Nagy L.G."/>
            <person name="Riley R."/>
            <person name="Tritt A."/>
            <person name="Adam C."/>
            <person name="Daum C."/>
            <person name="Floudas D."/>
            <person name="Sun H."/>
            <person name="Yadav J.S."/>
            <person name="Pangilinan J."/>
            <person name="Larsson K.H."/>
            <person name="Matsuura K."/>
            <person name="Barry K."/>
            <person name="Labutti K."/>
            <person name="Kuo R."/>
            <person name="Ohm R.A."/>
            <person name="Bhattacharya S.S."/>
            <person name="Shirouzu T."/>
            <person name="Yoshinaga Y."/>
            <person name="Martin F.M."/>
            <person name="Grigoriev I.V."/>
            <person name="Hibbett D.S."/>
        </authorList>
    </citation>
    <scope>NUCLEOTIDE SEQUENCE [LARGE SCALE GENOMIC DNA]</scope>
    <source>
        <strain evidence="2 3">CBS 109695</strain>
    </source>
</reference>
<organism evidence="2 3">
    <name type="scientific">Athelia psychrophila</name>
    <dbReference type="NCBI Taxonomy" id="1759441"/>
    <lineage>
        <taxon>Eukaryota</taxon>
        <taxon>Fungi</taxon>
        <taxon>Dikarya</taxon>
        <taxon>Basidiomycota</taxon>
        <taxon>Agaricomycotina</taxon>
        <taxon>Agaricomycetes</taxon>
        <taxon>Agaricomycetidae</taxon>
        <taxon>Atheliales</taxon>
        <taxon>Atheliaceae</taxon>
        <taxon>Athelia</taxon>
    </lineage>
</organism>
<keyword evidence="3" id="KW-1185">Reference proteome</keyword>
<proteinExistence type="predicted"/>